<reference evidence="10 11" key="1">
    <citation type="submission" date="2015-02" db="EMBL/GenBank/DDBJ databases">
        <title>Genome Sequencing of Rickettsiales.</title>
        <authorList>
            <person name="Daugherty S.C."/>
            <person name="Su Q."/>
            <person name="Abolude K."/>
            <person name="Beier-Sexton M."/>
            <person name="Carlyon J.A."/>
            <person name="Carter R."/>
            <person name="Day N.P."/>
            <person name="Dumler S.J."/>
            <person name="Dyachenko V."/>
            <person name="Godinez A."/>
            <person name="Kurtti T.J."/>
            <person name="Lichay M."/>
            <person name="Mullins K.E."/>
            <person name="Ott S."/>
            <person name="Pappas-Brown V."/>
            <person name="Paris D.H."/>
            <person name="Patel P."/>
            <person name="Richards A.L."/>
            <person name="Sadzewicz L."/>
            <person name="Sears K."/>
            <person name="Seidman D."/>
            <person name="Sengamalay N."/>
            <person name="Stenos J."/>
            <person name="Tallon L.J."/>
            <person name="Vincent G."/>
            <person name="Fraser C.M."/>
            <person name="Munderloh U."/>
            <person name="Dunning-Hotopp J.C."/>
        </authorList>
    </citation>
    <scope>NUCLEOTIDE SEQUENCE [LARGE SCALE GENOMIC DNA]</scope>
    <source>
        <strain evidence="10 11">EmCRT</strain>
    </source>
</reference>
<feature type="binding site" evidence="8">
    <location>
        <position position="84"/>
    </location>
    <ligand>
        <name>Zn(2+)</name>
        <dbReference type="ChEBI" id="CHEBI:29105"/>
    </ligand>
</feature>
<dbReference type="Gene3D" id="1.10.286.10">
    <property type="match status" value="1"/>
</dbReference>
<sequence length="190" mass="21739">MKSNKPSDSEAEEAINLLIRWIGDDPNREGLVDTAKRVLNVYKGFFSGYKVDMLSIRGSVLFNEGYNDMVILKDTEFTSYCEHHILPMKGKISIGYIPDKLIFGVGKIVKLINCFTKRLQLQERLTMEIARAFNDYLLPKGAIVNVEAVHDCVACCKEKDKNNLKLQTMYAIGVFQDNMELRREFFANID</sequence>
<dbReference type="GO" id="GO:0003934">
    <property type="term" value="F:GTP cyclohydrolase I activity"/>
    <property type="evidence" value="ECO:0007669"/>
    <property type="project" value="UniProtKB-UniRule"/>
</dbReference>
<comment type="caution">
    <text evidence="10">The sequence shown here is derived from an EMBL/GenBank/DDBJ whole genome shotgun (WGS) entry which is preliminary data.</text>
</comment>
<evidence type="ECO:0000313" key="10">
    <source>
        <dbReference type="EMBL" id="KJV66008.1"/>
    </source>
</evidence>
<dbReference type="EMBL" id="LANU01000001">
    <property type="protein sequence ID" value="KJV66008.1"/>
    <property type="molecule type" value="Genomic_DNA"/>
</dbReference>
<evidence type="ECO:0000256" key="6">
    <source>
        <dbReference type="ARBA" id="ARBA00022801"/>
    </source>
</evidence>
<evidence type="ECO:0000256" key="2">
    <source>
        <dbReference type="ARBA" id="ARBA00005080"/>
    </source>
</evidence>
<keyword evidence="8" id="KW-0547">Nucleotide-binding</keyword>
<dbReference type="NCBIfam" id="NF006825">
    <property type="entry name" value="PRK09347.1-2"/>
    <property type="match status" value="1"/>
</dbReference>
<dbReference type="PANTHER" id="PTHR11109">
    <property type="entry name" value="GTP CYCLOHYDROLASE I"/>
    <property type="match status" value="1"/>
</dbReference>
<dbReference type="UniPathway" id="UPA00848">
    <property type="reaction ID" value="UER00151"/>
</dbReference>
<dbReference type="GO" id="GO:0046654">
    <property type="term" value="P:tetrahydrofolate biosynthetic process"/>
    <property type="evidence" value="ECO:0007669"/>
    <property type="project" value="UniProtKB-UniRule"/>
</dbReference>
<dbReference type="Pfam" id="PF01227">
    <property type="entry name" value="GTP_cyclohydroI"/>
    <property type="match status" value="1"/>
</dbReference>
<accession>A0A0F3ND41</accession>
<dbReference type="AlphaFoldDB" id="A0A0F3ND41"/>
<organism evidence="10 11">
    <name type="scientific">Ehrlichia cf. muris str. EmCRT</name>
    <dbReference type="NCBI Taxonomy" id="1359167"/>
    <lineage>
        <taxon>Bacteria</taxon>
        <taxon>Pseudomonadati</taxon>
        <taxon>Pseudomonadota</taxon>
        <taxon>Alphaproteobacteria</taxon>
        <taxon>Rickettsiales</taxon>
        <taxon>Anaplasmataceae</taxon>
        <taxon>Ehrlichia</taxon>
    </lineage>
</organism>
<dbReference type="FunFam" id="3.30.1130.10:FF:000001">
    <property type="entry name" value="GTP cyclohydrolase 1"/>
    <property type="match status" value="1"/>
</dbReference>
<dbReference type="GO" id="GO:0006729">
    <property type="term" value="P:tetrahydrobiopterin biosynthetic process"/>
    <property type="evidence" value="ECO:0007669"/>
    <property type="project" value="TreeGrafter"/>
</dbReference>
<dbReference type="NCBIfam" id="NF006826">
    <property type="entry name" value="PRK09347.1-3"/>
    <property type="match status" value="1"/>
</dbReference>
<feature type="binding site" evidence="8">
    <location>
        <position position="81"/>
    </location>
    <ligand>
        <name>Zn(2+)</name>
        <dbReference type="ChEBI" id="CHEBI:29105"/>
    </ligand>
</feature>
<dbReference type="Proteomes" id="UP000033546">
    <property type="component" value="Unassembled WGS sequence"/>
</dbReference>
<evidence type="ECO:0000256" key="1">
    <source>
        <dbReference type="ARBA" id="ARBA00001052"/>
    </source>
</evidence>
<keyword evidence="5 8" id="KW-0554">One-carbon metabolism</keyword>
<dbReference type="GO" id="GO:0005525">
    <property type="term" value="F:GTP binding"/>
    <property type="evidence" value="ECO:0007669"/>
    <property type="project" value="UniProtKB-KW"/>
</dbReference>
<comment type="pathway">
    <text evidence="2 8">Cofactor biosynthesis; 7,8-dihydroneopterin triphosphate biosynthesis; 7,8-dihydroneopterin triphosphate from GTP: step 1/1.</text>
</comment>
<comment type="subunit">
    <text evidence="8">Homopolymer.</text>
</comment>
<dbReference type="GO" id="GO:0006730">
    <property type="term" value="P:one-carbon metabolic process"/>
    <property type="evidence" value="ECO:0007669"/>
    <property type="project" value="UniProtKB-UniRule"/>
</dbReference>
<evidence type="ECO:0000256" key="5">
    <source>
        <dbReference type="ARBA" id="ARBA00022563"/>
    </source>
</evidence>
<dbReference type="Gene3D" id="3.30.1130.10">
    <property type="match status" value="1"/>
</dbReference>
<dbReference type="InterPro" id="IPR043133">
    <property type="entry name" value="GTP-CH-I_C/QueF"/>
</dbReference>
<dbReference type="InterPro" id="IPR001474">
    <property type="entry name" value="GTP_CycHdrlase_I"/>
</dbReference>
<dbReference type="PANTHER" id="PTHR11109:SF7">
    <property type="entry name" value="GTP CYCLOHYDROLASE 1"/>
    <property type="match status" value="1"/>
</dbReference>
<name>A0A0F3ND41_9RICK</name>
<dbReference type="InterPro" id="IPR043134">
    <property type="entry name" value="GTP-CH-I_N"/>
</dbReference>
<keyword evidence="6 8" id="KW-0378">Hydrolase</keyword>
<comment type="subunit">
    <text evidence="4">Toroid-shaped homodecamer, composed of two pentamers of five dimers.</text>
</comment>
<dbReference type="RefSeq" id="WP_045804586.1">
    <property type="nucleotide sequence ID" value="NZ_LANU01000001.1"/>
</dbReference>
<keyword evidence="8" id="KW-0479">Metal-binding</keyword>
<comment type="catalytic activity">
    <reaction evidence="1 8">
        <text>GTP + H2O = 7,8-dihydroneopterin 3'-triphosphate + formate + H(+)</text>
        <dbReference type="Rhea" id="RHEA:17473"/>
        <dbReference type="ChEBI" id="CHEBI:15377"/>
        <dbReference type="ChEBI" id="CHEBI:15378"/>
        <dbReference type="ChEBI" id="CHEBI:15740"/>
        <dbReference type="ChEBI" id="CHEBI:37565"/>
        <dbReference type="ChEBI" id="CHEBI:58462"/>
        <dbReference type="EC" id="3.5.4.16"/>
    </reaction>
</comment>
<keyword evidence="7 8" id="KW-0342">GTP-binding</keyword>
<evidence type="ECO:0000259" key="9">
    <source>
        <dbReference type="Pfam" id="PF01227"/>
    </source>
</evidence>
<dbReference type="EC" id="3.5.4.16" evidence="8"/>
<dbReference type="InterPro" id="IPR020602">
    <property type="entry name" value="GTP_CycHdrlase_I_dom"/>
</dbReference>
<dbReference type="HAMAP" id="MF_00223">
    <property type="entry name" value="FolE"/>
    <property type="match status" value="1"/>
</dbReference>
<proteinExistence type="inferred from homology"/>
<evidence type="ECO:0000256" key="4">
    <source>
        <dbReference type="ARBA" id="ARBA00011857"/>
    </source>
</evidence>
<evidence type="ECO:0000313" key="11">
    <source>
        <dbReference type="Proteomes" id="UP000033546"/>
    </source>
</evidence>
<dbReference type="PATRIC" id="fig|1359167.3.peg.189"/>
<keyword evidence="8" id="KW-0862">Zinc</keyword>
<gene>
    <name evidence="8" type="primary">folE</name>
    <name evidence="10" type="ORF">EMUCRT_0197</name>
</gene>
<feature type="domain" description="GTP cyclohydrolase I" evidence="9">
    <location>
        <begin position="12"/>
        <end position="189"/>
    </location>
</feature>
<dbReference type="SUPFAM" id="SSF55620">
    <property type="entry name" value="Tetrahydrobiopterin biosynthesis enzymes-like"/>
    <property type="match status" value="1"/>
</dbReference>
<dbReference type="GO" id="GO:0005737">
    <property type="term" value="C:cytoplasm"/>
    <property type="evidence" value="ECO:0007669"/>
    <property type="project" value="TreeGrafter"/>
</dbReference>
<evidence type="ECO:0000256" key="7">
    <source>
        <dbReference type="ARBA" id="ARBA00023134"/>
    </source>
</evidence>
<protein>
    <recommendedName>
        <fullName evidence="8">GTP cyclohydrolase 1</fullName>
        <ecNumber evidence="8">3.5.4.16</ecNumber>
    </recommendedName>
    <alternativeName>
        <fullName evidence="8">GTP cyclohydrolase I</fullName>
        <shortName evidence="8">GTP-CH-I</shortName>
    </alternativeName>
</protein>
<evidence type="ECO:0000256" key="8">
    <source>
        <dbReference type="HAMAP-Rule" id="MF_00223"/>
    </source>
</evidence>
<dbReference type="GO" id="GO:0008270">
    <property type="term" value="F:zinc ion binding"/>
    <property type="evidence" value="ECO:0007669"/>
    <property type="project" value="UniProtKB-UniRule"/>
</dbReference>
<feature type="binding site" evidence="8">
    <location>
        <position position="152"/>
    </location>
    <ligand>
        <name>Zn(2+)</name>
        <dbReference type="ChEBI" id="CHEBI:29105"/>
    </ligand>
</feature>
<evidence type="ECO:0000256" key="3">
    <source>
        <dbReference type="ARBA" id="ARBA00008085"/>
    </source>
</evidence>
<comment type="similarity">
    <text evidence="3 8">Belongs to the GTP cyclohydrolase I family.</text>
</comment>